<dbReference type="OrthoDB" id="147270at2157"/>
<dbReference type="Gene3D" id="2.60.40.10">
    <property type="entry name" value="Immunoglobulins"/>
    <property type="match status" value="1"/>
</dbReference>
<dbReference type="HOGENOM" id="CLU_038781_0_0_2"/>
<dbReference type="KEGG" id="mls:MSLAZ_1769"/>
<dbReference type="PATRIC" id="fig|1434111.4.peg.2318"/>
<protein>
    <recommendedName>
        <fullName evidence="1">BACON domain-containing protein</fullName>
    </recommendedName>
</protein>
<dbReference type="EMBL" id="CP009515">
    <property type="protein sequence ID" value="AKB75030.1"/>
    <property type="molecule type" value="Genomic_DNA"/>
</dbReference>
<reference evidence="2 3" key="1">
    <citation type="submission" date="2014-07" db="EMBL/GenBank/DDBJ databases">
        <title>Methanogenic archaea and the global carbon cycle.</title>
        <authorList>
            <person name="Henriksen J.R."/>
            <person name="Luke J."/>
            <person name="Reinhart S."/>
            <person name="Benedict M.N."/>
            <person name="Youngblut N.D."/>
            <person name="Metcalf M.E."/>
            <person name="Whitaker R.J."/>
            <person name="Metcalf W.W."/>
        </authorList>
    </citation>
    <scope>NUCLEOTIDE SEQUENCE [LARGE SCALE GENOMIC DNA]</scope>
    <source>
        <strain evidence="2 3">Z-7289</strain>
    </source>
</reference>
<name>A0A0E3WSN4_9EURY</name>
<dbReference type="InterPro" id="IPR013783">
    <property type="entry name" value="Ig-like_fold"/>
</dbReference>
<dbReference type="RefSeq" id="WP_048126306.1">
    <property type="nucleotide sequence ID" value="NZ_CP009515.1"/>
</dbReference>
<dbReference type="Pfam" id="PF19190">
    <property type="entry name" value="BACON_2"/>
    <property type="match status" value="1"/>
</dbReference>
<proteinExistence type="predicted"/>
<dbReference type="GeneID" id="24806544"/>
<organism evidence="2 3">
    <name type="scientific">Methanosarcina lacustris Z-7289</name>
    <dbReference type="NCBI Taxonomy" id="1434111"/>
    <lineage>
        <taxon>Archaea</taxon>
        <taxon>Methanobacteriati</taxon>
        <taxon>Methanobacteriota</taxon>
        <taxon>Stenosarchaea group</taxon>
        <taxon>Methanomicrobia</taxon>
        <taxon>Methanosarcinales</taxon>
        <taxon>Methanosarcinaceae</taxon>
        <taxon>Methanosarcina</taxon>
    </lineage>
</organism>
<evidence type="ECO:0000313" key="2">
    <source>
        <dbReference type="EMBL" id="AKB75030.1"/>
    </source>
</evidence>
<dbReference type="InterPro" id="IPR024361">
    <property type="entry name" value="BACON"/>
</dbReference>
<gene>
    <name evidence="2" type="ORF">MSLAZ_1769</name>
</gene>
<keyword evidence="3" id="KW-1185">Reference proteome</keyword>
<dbReference type="AlphaFoldDB" id="A0A0E3WSN4"/>
<feature type="domain" description="BACON" evidence="1">
    <location>
        <begin position="52"/>
        <end position="135"/>
    </location>
</feature>
<evidence type="ECO:0000313" key="3">
    <source>
        <dbReference type="Proteomes" id="UP000033072"/>
    </source>
</evidence>
<accession>A0A0E3WSN4</accession>
<sequence length="413" mass="45722">MSKSTLLSVGSLFLGLMLCLVSVPAAFAQSENGGVGNDTVCPPVPTEIVTHEINPNYYNMNLQQGESSSFNVSFRNNGNEALNIEPKIAAVPNSYYNLDESWITISPASATVDPGAEQEFTVEVNVPEDSDGGNFETYIAFTDDLVPGSGTDYPQYVNAMYLSFTVPVYQKLELQTSYISDTIEAGKEYEYTMKIKNVADKNITINPKATRYDYTVDTFGLEDDAIEISAPSVLTPGEIADMTIKVPVPENATGTYSGYIAMNVNGKENNYGNEPQIELNFIVKQPLSVPYVKTFSTRTASPITIEVSTNSYGSDLWLRSPPKEKDPSFKLNLKYNSSPVDMTLVKTTQSDNIYIEWNNFPVWSNNENPNYQNSDRHYTETYTIPGAIGDWELSILPINADNFAYSINVEDSE</sequence>
<evidence type="ECO:0000259" key="1">
    <source>
        <dbReference type="Pfam" id="PF19190"/>
    </source>
</evidence>
<dbReference type="Proteomes" id="UP000033072">
    <property type="component" value="Chromosome"/>
</dbReference>